<keyword evidence="2" id="KW-0472">Membrane</keyword>
<dbReference type="PANTHER" id="PTHR30487">
    <property type="entry name" value="TYPE 4 PREPILIN-LIKE PROTEINS LEADER PEPTIDE-PROCESSING ENZYME"/>
    <property type="match status" value="1"/>
</dbReference>
<gene>
    <name evidence="4" type="ORF">H2O73_08120</name>
</gene>
<dbReference type="EMBL" id="JACFYF010000003">
    <property type="protein sequence ID" value="MBA5762303.1"/>
    <property type="molecule type" value="Genomic_DNA"/>
</dbReference>
<evidence type="ECO:0000259" key="3">
    <source>
        <dbReference type="Pfam" id="PF01478"/>
    </source>
</evidence>
<dbReference type="Pfam" id="PF01478">
    <property type="entry name" value="Peptidase_A24"/>
    <property type="match status" value="1"/>
</dbReference>
<organism evidence="4 5">
    <name type="scientific">Vibrio marinisediminis</name>
    <dbReference type="NCBI Taxonomy" id="2758441"/>
    <lineage>
        <taxon>Bacteria</taxon>
        <taxon>Pseudomonadati</taxon>
        <taxon>Pseudomonadota</taxon>
        <taxon>Gammaproteobacteria</taxon>
        <taxon>Vibrionales</taxon>
        <taxon>Vibrionaceae</taxon>
        <taxon>Vibrio</taxon>
    </lineage>
</organism>
<reference evidence="4 5" key="1">
    <citation type="submission" date="2020-07" db="EMBL/GenBank/DDBJ databases">
        <title>Vibrio marinisediminis sp. nov., isolated from marine sediment.</title>
        <authorList>
            <person name="Ji X."/>
        </authorList>
    </citation>
    <scope>NUCLEOTIDE SEQUENCE [LARGE SCALE GENOMIC DNA]</scope>
    <source>
        <strain evidence="4 5">404</strain>
    </source>
</reference>
<dbReference type="Gene3D" id="1.20.120.1220">
    <property type="match status" value="1"/>
</dbReference>
<comment type="similarity">
    <text evidence="1">Belongs to the peptidase A24 family.</text>
</comment>
<evidence type="ECO:0000313" key="4">
    <source>
        <dbReference type="EMBL" id="MBA5762303.1"/>
    </source>
</evidence>
<feature type="domain" description="Prepilin type IV endopeptidase peptidase" evidence="3">
    <location>
        <begin position="8"/>
        <end position="109"/>
    </location>
</feature>
<feature type="transmembrane region" description="Helical" evidence="2">
    <location>
        <begin position="93"/>
        <end position="123"/>
    </location>
</feature>
<accession>A0A7W2FQD8</accession>
<keyword evidence="2" id="KW-0812">Transmembrane</keyword>
<sequence>MYSTFIFAFWGLLLAIGVSDAQRHRIPNKMVLLLLIITICHIFLYGIEQWMDHLLGGLLAFIVSLLFYWKRAMAAGDVKLLFVVGLWLGMDKLAGASACIILAGGVIGCFYLVQFLALSGISWQHNIKSYYYQRVSFKFQHQTRLVIPFAPAVVIGLASYNYFY</sequence>
<evidence type="ECO:0000256" key="2">
    <source>
        <dbReference type="SAM" id="Phobius"/>
    </source>
</evidence>
<feature type="transmembrane region" description="Helical" evidence="2">
    <location>
        <begin position="54"/>
        <end position="73"/>
    </location>
</feature>
<dbReference type="GO" id="GO:0004190">
    <property type="term" value="F:aspartic-type endopeptidase activity"/>
    <property type="evidence" value="ECO:0007669"/>
    <property type="project" value="InterPro"/>
</dbReference>
<keyword evidence="2" id="KW-1133">Transmembrane helix</keyword>
<keyword evidence="5" id="KW-1185">Reference proteome</keyword>
<feature type="transmembrane region" description="Helical" evidence="2">
    <location>
        <begin position="31"/>
        <end position="47"/>
    </location>
</feature>
<dbReference type="PANTHER" id="PTHR30487:SF0">
    <property type="entry name" value="PREPILIN LEADER PEPTIDASE_N-METHYLTRANSFERASE-RELATED"/>
    <property type="match status" value="1"/>
</dbReference>
<dbReference type="InterPro" id="IPR000045">
    <property type="entry name" value="Prepilin_IV_endopep_pep"/>
</dbReference>
<dbReference type="GO" id="GO:0006465">
    <property type="term" value="P:signal peptide processing"/>
    <property type="evidence" value="ECO:0007669"/>
    <property type="project" value="TreeGrafter"/>
</dbReference>
<feature type="transmembrane region" description="Helical" evidence="2">
    <location>
        <begin position="144"/>
        <end position="163"/>
    </location>
</feature>
<dbReference type="AlphaFoldDB" id="A0A7W2FQD8"/>
<evidence type="ECO:0000256" key="1">
    <source>
        <dbReference type="ARBA" id="ARBA00005801"/>
    </source>
</evidence>
<comment type="caution">
    <text evidence="4">The sequence shown here is derived from an EMBL/GenBank/DDBJ whole genome shotgun (WGS) entry which is preliminary data.</text>
</comment>
<protein>
    <submittedName>
        <fullName evidence="4">Prepilin peptidase</fullName>
    </submittedName>
</protein>
<dbReference type="Proteomes" id="UP000571701">
    <property type="component" value="Unassembled WGS sequence"/>
</dbReference>
<dbReference type="GO" id="GO:0005886">
    <property type="term" value="C:plasma membrane"/>
    <property type="evidence" value="ECO:0007669"/>
    <property type="project" value="TreeGrafter"/>
</dbReference>
<proteinExistence type="inferred from homology"/>
<evidence type="ECO:0000313" key="5">
    <source>
        <dbReference type="Proteomes" id="UP000571701"/>
    </source>
</evidence>
<name>A0A7W2FQD8_9VIBR</name>
<dbReference type="InterPro" id="IPR050882">
    <property type="entry name" value="Prepilin_peptidase/N-MTase"/>
</dbReference>